<evidence type="ECO:0000313" key="5">
    <source>
        <dbReference type="Proteomes" id="UP000717996"/>
    </source>
</evidence>
<reference evidence="4" key="1">
    <citation type="journal article" date="2020" name="Microb. Genom.">
        <title>Genetic diversity of clinical and environmental Mucorales isolates obtained from an investigation of mucormycosis cases among solid organ transplant recipients.</title>
        <authorList>
            <person name="Nguyen M.H."/>
            <person name="Kaul D."/>
            <person name="Muto C."/>
            <person name="Cheng S.J."/>
            <person name="Richter R.A."/>
            <person name="Bruno V.M."/>
            <person name="Liu G."/>
            <person name="Beyhan S."/>
            <person name="Sundermann A.J."/>
            <person name="Mounaud S."/>
            <person name="Pasculle A.W."/>
            <person name="Nierman W.C."/>
            <person name="Driscoll E."/>
            <person name="Cumbie R."/>
            <person name="Clancy C.J."/>
            <person name="Dupont C.L."/>
        </authorList>
    </citation>
    <scope>NUCLEOTIDE SEQUENCE</scope>
    <source>
        <strain evidence="4">GL16</strain>
    </source>
</reference>
<keyword evidence="1" id="KW-0175">Coiled coil</keyword>
<protein>
    <recommendedName>
        <fullName evidence="3">Reverse transcriptase domain-containing protein</fullName>
    </recommendedName>
</protein>
<dbReference type="EMBL" id="JAANIT010001325">
    <property type="protein sequence ID" value="KAG1540910.1"/>
    <property type="molecule type" value="Genomic_DNA"/>
</dbReference>
<dbReference type="Gene3D" id="3.60.10.10">
    <property type="entry name" value="Endonuclease/exonuclease/phosphatase"/>
    <property type="match status" value="1"/>
</dbReference>
<gene>
    <name evidence="4" type="ORF">G6F51_008232</name>
</gene>
<feature type="coiled-coil region" evidence="1">
    <location>
        <begin position="77"/>
        <end position="118"/>
    </location>
</feature>
<dbReference type="PROSITE" id="PS50878">
    <property type="entry name" value="RT_POL"/>
    <property type="match status" value="1"/>
</dbReference>
<dbReference type="InterPro" id="IPR036691">
    <property type="entry name" value="Endo/exonu/phosph_ase_sf"/>
</dbReference>
<dbReference type="InterPro" id="IPR000477">
    <property type="entry name" value="RT_dom"/>
</dbReference>
<evidence type="ECO:0000256" key="2">
    <source>
        <dbReference type="SAM" id="MobiDB-lite"/>
    </source>
</evidence>
<dbReference type="Proteomes" id="UP000717996">
    <property type="component" value="Unassembled WGS sequence"/>
</dbReference>
<evidence type="ECO:0000259" key="3">
    <source>
        <dbReference type="PROSITE" id="PS50878"/>
    </source>
</evidence>
<dbReference type="SUPFAM" id="SSF56219">
    <property type="entry name" value="DNase I-like"/>
    <property type="match status" value="1"/>
</dbReference>
<organism evidence="4 5">
    <name type="scientific">Rhizopus oryzae</name>
    <name type="common">Mucormycosis agent</name>
    <name type="synonym">Rhizopus arrhizus var. delemar</name>
    <dbReference type="NCBI Taxonomy" id="64495"/>
    <lineage>
        <taxon>Eukaryota</taxon>
        <taxon>Fungi</taxon>
        <taxon>Fungi incertae sedis</taxon>
        <taxon>Mucoromycota</taxon>
        <taxon>Mucoromycotina</taxon>
        <taxon>Mucoromycetes</taxon>
        <taxon>Mucorales</taxon>
        <taxon>Mucorineae</taxon>
        <taxon>Rhizopodaceae</taxon>
        <taxon>Rhizopus</taxon>
    </lineage>
</organism>
<dbReference type="GO" id="GO:0003824">
    <property type="term" value="F:catalytic activity"/>
    <property type="evidence" value="ECO:0007669"/>
    <property type="project" value="InterPro"/>
</dbReference>
<accession>A0A9P6Y6W2</accession>
<dbReference type="SUPFAM" id="SSF56672">
    <property type="entry name" value="DNA/RNA polymerases"/>
    <property type="match status" value="1"/>
</dbReference>
<evidence type="ECO:0000256" key="1">
    <source>
        <dbReference type="SAM" id="Coils"/>
    </source>
</evidence>
<comment type="caution">
    <text evidence="4">The sequence shown here is derived from an EMBL/GenBank/DDBJ whole genome shotgun (WGS) entry which is preliminary data.</text>
</comment>
<name>A0A9P6Y6W2_RHIOR</name>
<dbReference type="PANTHER" id="PTHR19446">
    <property type="entry name" value="REVERSE TRANSCRIPTASES"/>
    <property type="match status" value="1"/>
</dbReference>
<feature type="compositionally biased region" description="Polar residues" evidence="2">
    <location>
        <begin position="43"/>
        <end position="58"/>
    </location>
</feature>
<feature type="domain" description="Reverse transcriptase" evidence="3">
    <location>
        <begin position="780"/>
        <end position="1049"/>
    </location>
</feature>
<dbReference type="CDD" id="cd01650">
    <property type="entry name" value="RT_nLTR_like"/>
    <property type="match status" value="1"/>
</dbReference>
<dbReference type="Pfam" id="PF14529">
    <property type="entry name" value="Exo_endo_phos_2"/>
    <property type="match status" value="1"/>
</dbReference>
<sequence>MDSLYRNGTSPGDPPQPSFMCKCCSKNYNAPTMVNLLQSTSTTTKLPSDANTQDSLEISRSSSPSPENNGLAPSVTIADLQSTIEKLYAELKQTQAELKQAREEIQALHAQRASADSKAITNLNDSQFPPLDPSSQPLPPWRDAARLNSIKASMLEKRQQRRIQRQETAARFLQPPSENQGFQYVYIPTKARVPVGQLRSRLRQLDINNSRILDIHYPTRNVVALLVHNDYASELKSHLQKFKVRTKDDFNPCDGSILLDPKYEHCSKEERNSFALMHHSDRVKKALTYIRAPVKAAVARYFYNQAESSSVLLITETWLLSPNKYPTSWQQFHTYGQPIQSIKNRGSLGIALLVNPSCPFAVQYIPPRHSLLAKYTLSFVISKHLVHCLYLPPSLSHTEVSNILDLLPLDLPNITSTIICGDLNARLGHITGDTIQTHRGQILYDWTKSHDMIIWNERLAYGSPTYMTFNGSSIIDYFTSTTELLCPQLLIRDDLSLDSYHKFMTLSFQVTTPPPRTNAPKRILWRLNKLKDDQLRSQYVEHFSHITKDLIPTNVPPFDNRSSAATYIEQFNRALCQAIYQSLDLVCGRHTRRTNDFQQQFWTCELQEVFDLKEHYYRKWRKAQGINCLKYWLLHQETKAKLRRMIQQRRRETWKDFCNKMEKGEYTKAIARLCKIRKNRNLKPSFSTIDGPEQAAEVMASHLQTIYSGRLLQDMDEDHSLRYHTTPFSQDTCPILLDDVKDALRQLPPKKAPGPDHLRQEMLAPLQPALAPILLFLFQLCWTWSYTPADWRLAQVVPIYKKGDPTEPGNHRPISLTSVFRKLLERSIHHFLIDHSPPLDIAQGGFRESRGSLDQALCLAEICTILRRHYRITPVLAFLDIKSAYDTVDRRQIWHTLEKTAPAALISLLWNLFDEVQIEVLLNNATSTRFSPVTGVLQGSILSPFLYSIYINELPRLLRLQPITMDISPTELILRLNCLLYADDVVLIAAKADMPSLLKSCEDHSYKLGYRWNPSKCVILDPMQPSSSYTLYGEPIPKQPSFPYLGIPFRPGGYLDAVALVNQNKTKALATMNQLSAIGVHPKGFSPLLGTRFYSHIVRAQLEYGLAITKITKFLSKQLEDAQNVCLRRIFGGSHTSSIAVMLHMSKLPTMQERAYALQSQFLLRSLTLPEDALLHHLLPHIRQSRSHSQWYKLSRSPIWKRCLPDPESLDRRSLKSIQRDYRQGNLDNKRSTHASVLLQHCRPTISLDPVLWLPMSKSERSRCIRWRLGWLPGGRYKACPRHPDQSFTKAHTIHCLQMHRRLMMPETISDPLSFLLNMLPTKKPRSPNTTLSWTIRWPTICRILYELDYLYHAKIPPTPPTHLGQRLLEWLPSFPSH</sequence>
<dbReference type="Pfam" id="PF00078">
    <property type="entry name" value="RVT_1"/>
    <property type="match status" value="1"/>
</dbReference>
<evidence type="ECO:0000313" key="4">
    <source>
        <dbReference type="EMBL" id="KAG1540910.1"/>
    </source>
</evidence>
<feature type="region of interest" description="Disordered" evidence="2">
    <location>
        <begin position="43"/>
        <end position="73"/>
    </location>
</feature>
<dbReference type="InterPro" id="IPR043502">
    <property type="entry name" value="DNA/RNA_pol_sf"/>
</dbReference>
<dbReference type="InterPro" id="IPR005135">
    <property type="entry name" value="Endo/exonuclease/phosphatase"/>
</dbReference>
<proteinExistence type="predicted"/>